<dbReference type="NCBIfam" id="TIGR01766">
    <property type="entry name" value="IS200/IS605 family accessory protein TnpB-like domain"/>
    <property type="match status" value="1"/>
</dbReference>
<gene>
    <name evidence="4" type="ordered locus">BN140_1395</name>
</gene>
<name>I7J8U5_METBM</name>
<dbReference type="Pfam" id="PF07282">
    <property type="entry name" value="Cas12f1-like_TNB"/>
    <property type="match status" value="1"/>
</dbReference>
<dbReference type="CDD" id="cd15489">
    <property type="entry name" value="PHD_SF"/>
    <property type="match status" value="1"/>
</dbReference>
<dbReference type="AlphaFoldDB" id="I7J8U5"/>
<dbReference type="BioCyc" id="MBOU1201294:BN140_RS06945-MONOMER"/>
<organism evidence="4 5">
    <name type="scientific">Methanoculleus bourgensis (strain ATCC 43281 / DSM 3045 / OCM 15 / MS2)</name>
    <name type="common">Methanogenium bourgense</name>
    <dbReference type="NCBI Taxonomy" id="1201294"/>
    <lineage>
        <taxon>Archaea</taxon>
        <taxon>Methanobacteriati</taxon>
        <taxon>Methanobacteriota</taxon>
        <taxon>Stenosarchaea group</taxon>
        <taxon>Methanomicrobia</taxon>
        <taxon>Methanomicrobiales</taxon>
        <taxon>Methanomicrobiaceae</taxon>
        <taxon>Methanoculleus</taxon>
    </lineage>
</organism>
<dbReference type="InterPro" id="IPR010095">
    <property type="entry name" value="Cas12f1-like_TNB"/>
</dbReference>
<sequence>MYGRHGSATAPEQRPRWVYGAPVTSLFLYMGAMKRGMPHSADTPLPDDWIGVDLNTTGHVAVVAHPASGGVVMLGDLPEHRESGSAGRGGSARKPLDHERANQNQKIAKEIVKMARQLWCGIKLEDLTGAGFAGRKKRGTPLSFSRREGSFYHLQKLIEARAQDAGVRIVYVDPAFTSRCCSRCGEPGIRKGKEFFCPQCGNAVHADVNAAFNIAAAPPGTGAGVS</sequence>
<dbReference type="PATRIC" id="fig|1201294.9.peg.1536"/>
<accession>I7J8U5</accession>
<dbReference type="Proteomes" id="UP000009007">
    <property type="component" value="Chromosome I"/>
</dbReference>
<proteinExistence type="predicted"/>
<feature type="region of interest" description="Disordered" evidence="2">
    <location>
        <begin position="77"/>
        <end position="99"/>
    </location>
</feature>
<keyword evidence="1" id="KW-0238">DNA-binding</keyword>
<dbReference type="HOGENOM" id="CLU_1222518_0_0_2"/>
<evidence type="ECO:0000256" key="2">
    <source>
        <dbReference type="SAM" id="MobiDB-lite"/>
    </source>
</evidence>
<dbReference type="KEGG" id="mbg:BN140_1395"/>
<dbReference type="GO" id="GO:0003677">
    <property type="term" value="F:DNA binding"/>
    <property type="evidence" value="ECO:0007669"/>
    <property type="project" value="UniProtKB-KW"/>
</dbReference>
<dbReference type="EMBL" id="HE964772">
    <property type="protein sequence ID" value="CCJ36318.1"/>
    <property type="molecule type" value="Genomic_DNA"/>
</dbReference>
<evidence type="ECO:0000259" key="3">
    <source>
        <dbReference type="Pfam" id="PF07282"/>
    </source>
</evidence>
<keyword evidence="5" id="KW-1185">Reference proteome</keyword>
<evidence type="ECO:0000313" key="4">
    <source>
        <dbReference type="EMBL" id="CCJ36318.1"/>
    </source>
</evidence>
<feature type="domain" description="Cas12f1-like TNB" evidence="3">
    <location>
        <begin position="151"/>
        <end position="214"/>
    </location>
</feature>
<dbReference type="STRING" id="1201294.BN140_1395"/>
<evidence type="ECO:0000256" key="1">
    <source>
        <dbReference type="ARBA" id="ARBA00023125"/>
    </source>
</evidence>
<evidence type="ECO:0000313" key="5">
    <source>
        <dbReference type="Proteomes" id="UP000009007"/>
    </source>
</evidence>
<protein>
    <submittedName>
        <fullName evidence="4">Transposase</fullName>
    </submittedName>
</protein>
<reference evidence="5" key="1">
    <citation type="journal article" date="2012" name="J. Bacteriol.">
        <title>Complete genome sequence of the hydrogenotrophic, methanogenic archaeon Methanoculleus bourgensis strain MS2T, isolated from a sewage sludge digester.</title>
        <authorList>
            <person name="Maus I."/>
            <person name="Wibberg D."/>
            <person name="Stantscheff R."/>
            <person name="Eikmeyer F.G."/>
            <person name="Seffner A."/>
            <person name="Boelter J."/>
            <person name="Szczepanowski R."/>
            <person name="Blom J."/>
            <person name="Jaenicke S."/>
            <person name="Konig H."/>
            <person name="Puhler A."/>
            <person name="Schluter A."/>
        </authorList>
    </citation>
    <scope>NUCLEOTIDE SEQUENCE [LARGE SCALE GENOMIC DNA]</scope>
    <source>
        <strain evidence="5">ATCC 43281 / DSM 3045 / OCM 15 / MS2</strain>
    </source>
</reference>